<organism evidence="1 2">
    <name type="scientific">Aciduricibacillus chroicocephali</name>
    <dbReference type="NCBI Taxonomy" id="3054939"/>
    <lineage>
        <taxon>Bacteria</taxon>
        <taxon>Bacillati</taxon>
        <taxon>Bacillota</taxon>
        <taxon>Bacilli</taxon>
        <taxon>Bacillales</taxon>
        <taxon>Bacillaceae</taxon>
        <taxon>Aciduricibacillus</taxon>
    </lineage>
</organism>
<proteinExistence type="predicted"/>
<dbReference type="RefSeq" id="WP_348026670.1">
    <property type="nucleotide sequence ID" value="NZ_CP129113.1"/>
</dbReference>
<dbReference type="EMBL" id="CP129113">
    <property type="protein sequence ID" value="WLV24041.1"/>
    <property type="molecule type" value="Genomic_DNA"/>
</dbReference>
<name>A0ABY9KTE9_9BACI</name>
<evidence type="ECO:0000313" key="2">
    <source>
        <dbReference type="Proteomes" id="UP001180087"/>
    </source>
</evidence>
<keyword evidence="2" id="KW-1185">Reference proteome</keyword>
<gene>
    <name evidence="1" type="ORF">QR721_10395</name>
</gene>
<protein>
    <submittedName>
        <fullName evidence="1">Uncharacterized protein</fullName>
    </submittedName>
</protein>
<sequence>MSFFKNLFVEKCPTCQVPLISQSTAFPSQIVKSCPNGHYEKEKHPAFDIWVETEKKE</sequence>
<reference evidence="1" key="1">
    <citation type="submission" date="2023-06" db="EMBL/GenBank/DDBJ databases">
        <title>A Treasure from Seagulls: Isolation and Description of Aciduricobacillus qingdaonensis gen. nov., sp. nov., a Rare Obligately Uric Acid-utilizing Member in the Family Bacillaceae.</title>
        <authorList>
            <person name="Liu W."/>
            <person name="Wang B."/>
        </authorList>
    </citation>
    <scope>NUCLEOTIDE SEQUENCE</scope>
    <source>
        <strain evidence="1">44XB</strain>
    </source>
</reference>
<dbReference type="Proteomes" id="UP001180087">
    <property type="component" value="Chromosome"/>
</dbReference>
<accession>A0ABY9KTE9</accession>
<evidence type="ECO:0000313" key="1">
    <source>
        <dbReference type="EMBL" id="WLV24041.1"/>
    </source>
</evidence>